<keyword evidence="1" id="KW-0677">Repeat</keyword>
<reference evidence="4" key="2">
    <citation type="submission" date="2015-01" db="EMBL/GenBank/DDBJ databases">
        <title>Evolutionary Origins and Diversification of the Mycorrhizal Mutualists.</title>
        <authorList>
            <consortium name="DOE Joint Genome Institute"/>
            <consortium name="Mycorrhizal Genomics Consortium"/>
            <person name="Kohler A."/>
            <person name="Kuo A."/>
            <person name="Nagy L.G."/>
            <person name="Floudas D."/>
            <person name="Copeland A."/>
            <person name="Barry K.W."/>
            <person name="Cichocki N."/>
            <person name="Veneault-Fourrey C."/>
            <person name="LaButti K."/>
            <person name="Lindquist E.A."/>
            <person name="Lipzen A."/>
            <person name="Lundell T."/>
            <person name="Morin E."/>
            <person name="Murat C."/>
            <person name="Riley R."/>
            <person name="Ohm R."/>
            <person name="Sun H."/>
            <person name="Tunlid A."/>
            <person name="Henrissat B."/>
            <person name="Grigoriev I.V."/>
            <person name="Hibbett D.S."/>
            <person name="Martin F."/>
        </authorList>
    </citation>
    <scope>NUCLEOTIDE SEQUENCE [LARGE SCALE GENOMIC DNA]</scope>
    <source>
        <strain evidence="4">MUT 4182</strain>
    </source>
</reference>
<dbReference type="SUPFAM" id="SSF55753">
    <property type="entry name" value="Actin depolymerizing proteins"/>
    <property type="match status" value="2"/>
</dbReference>
<gene>
    <name evidence="3" type="ORF">M407DRAFT_236254</name>
</gene>
<evidence type="ECO:0000313" key="4">
    <source>
        <dbReference type="Proteomes" id="UP000054248"/>
    </source>
</evidence>
<feature type="compositionally biased region" description="Polar residues" evidence="2">
    <location>
        <begin position="74"/>
        <end position="87"/>
    </location>
</feature>
<dbReference type="HOGENOM" id="CLU_038737_0_0_1"/>
<dbReference type="STRING" id="1051891.A0A0C3LWY8"/>
<evidence type="ECO:0000256" key="1">
    <source>
        <dbReference type="ARBA" id="ARBA00022737"/>
    </source>
</evidence>
<organism evidence="3 4">
    <name type="scientific">Tulasnella calospora MUT 4182</name>
    <dbReference type="NCBI Taxonomy" id="1051891"/>
    <lineage>
        <taxon>Eukaryota</taxon>
        <taxon>Fungi</taxon>
        <taxon>Dikarya</taxon>
        <taxon>Basidiomycota</taxon>
        <taxon>Agaricomycotina</taxon>
        <taxon>Agaricomycetes</taxon>
        <taxon>Cantharellales</taxon>
        <taxon>Tulasnellaceae</taxon>
        <taxon>Tulasnella</taxon>
    </lineage>
</organism>
<dbReference type="PANTHER" id="PTHR11977">
    <property type="entry name" value="VILLIN"/>
    <property type="match status" value="1"/>
</dbReference>
<dbReference type="GO" id="GO:0051015">
    <property type="term" value="F:actin filament binding"/>
    <property type="evidence" value="ECO:0007669"/>
    <property type="project" value="InterPro"/>
</dbReference>
<reference evidence="3 4" key="1">
    <citation type="submission" date="2014-04" db="EMBL/GenBank/DDBJ databases">
        <authorList>
            <consortium name="DOE Joint Genome Institute"/>
            <person name="Kuo A."/>
            <person name="Girlanda M."/>
            <person name="Perotto S."/>
            <person name="Kohler A."/>
            <person name="Nagy L.G."/>
            <person name="Floudas D."/>
            <person name="Copeland A."/>
            <person name="Barry K.W."/>
            <person name="Cichocki N."/>
            <person name="Veneault-Fourrey C."/>
            <person name="LaButti K."/>
            <person name="Lindquist E.A."/>
            <person name="Lipzen A."/>
            <person name="Lundell T."/>
            <person name="Morin E."/>
            <person name="Murat C."/>
            <person name="Sun H."/>
            <person name="Tunlid A."/>
            <person name="Henrissat B."/>
            <person name="Grigoriev I.V."/>
            <person name="Hibbett D.S."/>
            <person name="Martin F."/>
            <person name="Nordberg H.P."/>
            <person name="Cantor M.N."/>
            <person name="Hua S.X."/>
        </authorList>
    </citation>
    <scope>NUCLEOTIDE SEQUENCE [LARGE SCALE GENOMIC DNA]</scope>
    <source>
        <strain evidence="3 4">MUT 4182</strain>
    </source>
</reference>
<dbReference type="Proteomes" id="UP000054248">
    <property type="component" value="Unassembled WGS sequence"/>
</dbReference>
<sequence length="530" mass="58264">MSTTTPNSARKMFSDVGTKDSSLAEWTSEIRKLQSEVDREAEEESKRLQEEIARSRLERERRRQSNRRSGPTPADSSTFGSAMNSTVAPKDESPQDMLSVIEKQSNQSDALKKLIGSNNVVIDSPAALGSQRAPAKPGEQGTSLAAFIGGRATGPRLTKHAPQADVLTVTGNATSPVTTDIHIFYDVEVRAIVHRFKSKASGLVTTRVFGWRGRQAEVGPTEAKKLGELATRFGTSLHPCIQGSEPVELVRILGNVLITRQGPRAHWSRENTAMHCVRQVKDVIYIDQVEPERKNLCSAFAYVCTVLEAVYVFQGRGASPKEREQAVEYGKTLCAPDASPIEFEEDAEDEMFSMVLGAEEHARADFWRFRSVVDDCLVRLYRVHGPAQPKVQLLNEVAAECIDPSAVFVLDGTFELFVIVGAEARGQRTDIKTAISVAQQLAAQHATSQPFTPPVHVLILPSQVPLDVRVGHVRFMDDELLNGGETPEHMNLIPLQEALDHLRQTAWPKSSLDDPSFLPLGVAPDDVPAF</sequence>
<dbReference type="AlphaFoldDB" id="A0A0C3LWY8"/>
<dbReference type="InterPro" id="IPR029006">
    <property type="entry name" value="ADF-H/Gelsolin-like_dom_sf"/>
</dbReference>
<evidence type="ECO:0000313" key="3">
    <source>
        <dbReference type="EMBL" id="KIO25902.1"/>
    </source>
</evidence>
<name>A0A0C3LWY8_9AGAM</name>
<dbReference type="PANTHER" id="PTHR11977:SF51">
    <property type="entry name" value="PROTEIN FLIGHTLESS-1 HOMOLOG"/>
    <property type="match status" value="1"/>
</dbReference>
<proteinExistence type="predicted"/>
<feature type="region of interest" description="Disordered" evidence="2">
    <location>
        <begin position="1"/>
        <end position="94"/>
    </location>
</feature>
<protein>
    <submittedName>
        <fullName evidence="3">Uncharacterized protein</fullName>
    </submittedName>
</protein>
<dbReference type="EMBL" id="KN823033">
    <property type="protein sequence ID" value="KIO25902.1"/>
    <property type="molecule type" value="Genomic_DNA"/>
</dbReference>
<evidence type="ECO:0000256" key="2">
    <source>
        <dbReference type="SAM" id="MobiDB-lite"/>
    </source>
</evidence>
<dbReference type="OrthoDB" id="6375767at2759"/>
<dbReference type="Gene3D" id="3.40.20.10">
    <property type="entry name" value="Severin"/>
    <property type="match status" value="2"/>
</dbReference>
<keyword evidence="4" id="KW-1185">Reference proteome</keyword>
<dbReference type="InterPro" id="IPR007122">
    <property type="entry name" value="Villin/Gelsolin"/>
</dbReference>
<feature type="compositionally biased region" description="Basic and acidic residues" evidence="2">
    <location>
        <begin position="28"/>
        <end position="63"/>
    </location>
</feature>
<accession>A0A0C3LWY8</accession>